<keyword evidence="3" id="KW-1185">Reference proteome</keyword>
<feature type="compositionally biased region" description="Polar residues" evidence="1">
    <location>
        <begin position="90"/>
        <end position="100"/>
    </location>
</feature>
<accession>A0AAV9WVT5</accession>
<dbReference type="AlphaFoldDB" id="A0AAV9WVT5"/>
<protein>
    <submittedName>
        <fullName evidence="2">Uncharacterized protein</fullName>
    </submittedName>
</protein>
<evidence type="ECO:0000313" key="2">
    <source>
        <dbReference type="EMBL" id="KAK6527559.1"/>
    </source>
</evidence>
<evidence type="ECO:0000313" key="3">
    <source>
        <dbReference type="Proteomes" id="UP001365542"/>
    </source>
</evidence>
<gene>
    <name evidence="2" type="ORF">TWF694_004542</name>
</gene>
<organism evidence="2 3">
    <name type="scientific">Orbilia ellipsospora</name>
    <dbReference type="NCBI Taxonomy" id="2528407"/>
    <lineage>
        <taxon>Eukaryota</taxon>
        <taxon>Fungi</taxon>
        <taxon>Dikarya</taxon>
        <taxon>Ascomycota</taxon>
        <taxon>Pezizomycotina</taxon>
        <taxon>Orbiliomycetes</taxon>
        <taxon>Orbiliales</taxon>
        <taxon>Orbiliaceae</taxon>
        <taxon>Orbilia</taxon>
    </lineage>
</organism>
<reference evidence="2 3" key="1">
    <citation type="submission" date="2019-10" db="EMBL/GenBank/DDBJ databases">
        <authorList>
            <person name="Palmer J.M."/>
        </authorList>
    </citation>
    <scope>NUCLEOTIDE SEQUENCE [LARGE SCALE GENOMIC DNA]</scope>
    <source>
        <strain evidence="2 3">TWF694</strain>
    </source>
</reference>
<evidence type="ECO:0000256" key="1">
    <source>
        <dbReference type="SAM" id="MobiDB-lite"/>
    </source>
</evidence>
<comment type="caution">
    <text evidence="2">The sequence shown here is derived from an EMBL/GenBank/DDBJ whole genome shotgun (WGS) entry which is preliminary data.</text>
</comment>
<dbReference type="EMBL" id="JAVHJO010000015">
    <property type="protein sequence ID" value="KAK6527559.1"/>
    <property type="molecule type" value="Genomic_DNA"/>
</dbReference>
<feature type="region of interest" description="Disordered" evidence="1">
    <location>
        <begin position="80"/>
        <end position="100"/>
    </location>
</feature>
<proteinExistence type="predicted"/>
<dbReference type="Proteomes" id="UP001365542">
    <property type="component" value="Unassembled WGS sequence"/>
</dbReference>
<sequence>MEPNFAGEHKKTRMRIPEARLNTTQIVKAMLMLLVMTRRRRRQTKTKIKMRLATVKNVRPMKRRKNEEEMELDLKLERWENKKPEMAHAPSQTATSQSKC</sequence>
<name>A0AAV9WVT5_9PEZI</name>